<dbReference type="Pfam" id="PF02254">
    <property type="entry name" value="TrkA_N"/>
    <property type="match status" value="1"/>
</dbReference>
<reference evidence="2 3" key="1">
    <citation type="submission" date="2023-05" db="EMBL/GenBank/DDBJ databases">
        <title>A new hyperthermophilic archaea 'Ignisphaera cupida' sp. nov. and description of the family 'Ignisphaeraceae' fam. nov.</title>
        <authorList>
            <person name="Podosokorskaya O.A."/>
            <person name="Elcheninov A.G."/>
            <person name="Klukina A."/>
            <person name="Merkel A.Y."/>
        </authorList>
    </citation>
    <scope>NUCLEOTIDE SEQUENCE [LARGE SCALE GENOMIC DNA]</scope>
    <source>
        <strain evidence="2 3">4213-co</strain>
    </source>
</reference>
<evidence type="ECO:0000259" key="1">
    <source>
        <dbReference type="Pfam" id="PF02254"/>
    </source>
</evidence>
<evidence type="ECO:0000313" key="2">
    <source>
        <dbReference type="EMBL" id="MDK6029175.1"/>
    </source>
</evidence>
<sequence length="243" mass="28118">MKVFIALSKKYVRPILSVVYMLKPKPKVTVVSDDEEVEVLSKYYGYEFKQFNNVEQLAAMQELREYDIAILAMDEDSKNVSIIKAVKQYSIPIIVTILHNSNNREIFISEGATYIINADEFLYSNIHALIHPDTWVVSAPFSALPKLEIAVYRVLRRALFNIPISEILEKVKEYGSDVTLYCFNRFGNKVSENSILSTGDYIVLIGVAESLEKTVREVEKLFRKYEEVYARRYLETIRLKEYG</sequence>
<dbReference type="AlphaFoldDB" id="A0ABD4Z8F4"/>
<protein>
    <submittedName>
        <fullName evidence="2">NAD-binding protein</fullName>
    </submittedName>
</protein>
<proteinExistence type="predicted"/>
<dbReference type="InterPro" id="IPR003148">
    <property type="entry name" value="RCK_N"/>
</dbReference>
<dbReference type="SUPFAM" id="SSF51735">
    <property type="entry name" value="NAD(P)-binding Rossmann-fold domains"/>
    <property type="match status" value="1"/>
</dbReference>
<evidence type="ECO:0000313" key="3">
    <source>
        <dbReference type="Proteomes" id="UP001529235"/>
    </source>
</evidence>
<dbReference type="Gene3D" id="3.40.50.720">
    <property type="entry name" value="NAD(P)-binding Rossmann-like Domain"/>
    <property type="match status" value="1"/>
</dbReference>
<name>A0ABD4Z8F4_9CREN</name>
<feature type="domain" description="RCK N-terminal" evidence="1">
    <location>
        <begin position="26"/>
        <end position="117"/>
    </location>
</feature>
<accession>A0ABD4Z8F4</accession>
<comment type="caution">
    <text evidence="2">The sequence shown here is derived from an EMBL/GenBank/DDBJ whole genome shotgun (WGS) entry which is preliminary data.</text>
</comment>
<organism evidence="2 3">
    <name type="scientific">Ignisphaera cupida</name>
    <dbReference type="NCBI Taxonomy" id="3050454"/>
    <lineage>
        <taxon>Archaea</taxon>
        <taxon>Thermoproteota</taxon>
        <taxon>Thermoprotei</taxon>
        <taxon>Desulfurococcales</taxon>
        <taxon>Desulfurococcaceae</taxon>
        <taxon>Ignisphaera</taxon>
    </lineage>
</organism>
<gene>
    <name evidence="2" type="ORF">QPL79_07345</name>
</gene>
<dbReference type="InterPro" id="IPR036291">
    <property type="entry name" value="NAD(P)-bd_dom_sf"/>
</dbReference>
<keyword evidence="3" id="KW-1185">Reference proteome</keyword>
<dbReference type="RefSeq" id="WP_285274159.1">
    <property type="nucleotide sequence ID" value="NZ_JASNVW010000004.1"/>
</dbReference>
<dbReference type="EMBL" id="JASNVW010000004">
    <property type="protein sequence ID" value="MDK6029175.1"/>
    <property type="molecule type" value="Genomic_DNA"/>
</dbReference>
<dbReference type="Proteomes" id="UP001529235">
    <property type="component" value="Unassembled WGS sequence"/>
</dbReference>